<dbReference type="Proteomes" id="UP000298663">
    <property type="component" value="Unassembled WGS sequence"/>
</dbReference>
<keyword evidence="2" id="KW-1185">Reference proteome</keyword>
<name>A0A4U5N4R4_STECR</name>
<comment type="caution">
    <text evidence="1">The sequence shown here is derived from an EMBL/GenBank/DDBJ whole genome shotgun (WGS) entry which is preliminary data.</text>
</comment>
<evidence type="ECO:0000313" key="2">
    <source>
        <dbReference type="Proteomes" id="UP000298663"/>
    </source>
</evidence>
<protein>
    <recommendedName>
        <fullName evidence="3">Regulatory protein zeste</fullName>
    </recommendedName>
</protein>
<reference evidence="1 2" key="1">
    <citation type="journal article" date="2015" name="Genome Biol.">
        <title>Comparative genomics of Steinernema reveals deeply conserved gene regulatory networks.</title>
        <authorList>
            <person name="Dillman A.R."/>
            <person name="Macchietto M."/>
            <person name="Porter C.F."/>
            <person name="Rogers A."/>
            <person name="Williams B."/>
            <person name="Antoshechkin I."/>
            <person name="Lee M.M."/>
            <person name="Goodwin Z."/>
            <person name="Lu X."/>
            <person name="Lewis E.E."/>
            <person name="Goodrich-Blair H."/>
            <person name="Stock S.P."/>
            <person name="Adams B.J."/>
            <person name="Sternberg P.W."/>
            <person name="Mortazavi A."/>
        </authorList>
    </citation>
    <scope>NUCLEOTIDE SEQUENCE [LARGE SCALE GENOMIC DNA]</scope>
    <source>
        <strain evidence="1 2">ALL</strain>
    </source>
</reference>
<evidence type="ECO:0000313" key="1">
    <source>
        <dbReference type="EMBL" id="TKR77203.1"/>
    </source>
</evidence>
<gene>
    <name evidence="1" type="ORF">L596_018217</name>
</gene>
<accession>A0A4U5N4R4</accession>
<organism evidence="1 2">
    <name type="scientific">Steinernema carpocapsae</name>
    <name type="common">Entomopathogenic nematode</name>
    <dbReference type="NCBI Taxonomy" id="34508"/>
    <lineage>
        <taxon>Eukaryota</taxon>
        <taxon>Metazoa</taxon>
        <taxon>Ecdysozoa</taxon>
        <taxon>Nematoda</taxon>
        <taxon>Chromadorea</taxon>
        <taxon>Rhabditida</taxon>
        <taxon>Tylenchina</taxon>
        <taxon>Panagrolaimomorpha</taxon>
        <taxon>Strongyloidoidea</taxon>
        <taxon>Steinernematidae</taxon>
        <taxon>Steinernema</taxon>
    </lineage>
</organism>
<dbReference type="EMBL" id="AZBU02000005">
    <property type="protein sequence ID" value="TKR77203.1"/>
    <property type="molecule type" value="Genomic_DNA"/>
</dbReference>
<reference evidence="1 2" key="2">
    <citation type="journal article" date="2019" name="G3 (Bethesda)">
        <title>Hybrid Assembly of the Genome of the Entomopathogenic Nematode Steinernema carpocapsae Identifies the X-Chromosome.</title>
        <authorList>
            <person name="Serra L."/>
            <person name="Macchietto M."/>
            <person name="Macias-Munoz A."/>
            <person name="McGill C.J."/>
            <person name="Rodriguez I.M."/>
            <person name="Rodriguez B."/>
            <person name="Murad R."/>
            <person name="Mortazavi A."/>
        </authorList>
    </citation>
    <scope>NUCLEOTIDE SEQUENCE [LARGE SCALE GENOMIC DNA]</scope>
    <source>
        <strain evidence="1 2">ALL</strain>
    </source>
</reference>
<proteinExistence type="predicted"/>
<sequence>MIGDNHVLQPEAISFAVFWRTFALKESLCKYRLTQRLGHRSFSALMPFSINSIRNCNSSMDGKIAFLKAIQREKEILFECFSNSVSAKLKEDKWEAIRQELLDGGFKLGEKPWKALRDLGWQHYRRIAVEKRERMKISGASGAGKYNEVGELGLPIPEKESAAVKGLGVTEMWQEPSMSQDSEVSDIETVGSPNLQIQLLQLQVIEKEIAIYGRQMTPYQHSTGTIWPGYSDVNREEIFDEADEENEVDGKKH</sequence>
<evidence type="ECO:0008006" key="3">
    <source>
        <dbReference type="Google" id="ProtNLM"/>
    </source>
</evidence>
<dbReference type="AlphaFoldDB" id="A0A4U5N4R4"/>